<evidence type="ECO:0000256" key="4">
    <source>
        <dbReference type="ARBA" id="ARBA00022692"/>
    </source>
</evidence>
<sequence length="587" mass="63977">MEHHSLSLLNDIALSIIFATFFSHIARVTKQPLILGYVAGGLLLGPNLGFGLVVNEESIELISEIGLILLLFIIGLEIDLKELARMGKSMFILGISQFVFCVLFGLIFFKGILSGYTGKFDLLYFAIALAISSTMIVVKLLHDKFEVSTIAGRLTIGVLVLQDIWAIIFMGVQPNLQDPQILKIASSLGIGLVLIGVAFLISRFFLSKLFEAAASKPELILITSIAWCFLLCGLAEKAGLSKEMGALIAGVSIAAFPYGADVIAKLSGIRDFFITLFFVALGMKIPIPSIQIITVSLIAVAFVIVSRVITVATPVYFSGKGLRAGVVTGLNLAQISEFSLVILSLGMGYGHISKELESTVLTSMILASVVSTYIILFNDPISRFILSLLAGIGLKEKKENRSESDLTGLPKRDIVILGYFRIAQGLLEGIEREKPEWLNRILIVDFNPVFRQALEAKGIRWAYGDLANPETLHHLGIEDARYVICTISDMILKGTTNRRLLESLKTICHHTQPSIILTTDDTKEADVLVESGAAHVIVPGRISGMSLFKEMKTIVDHSKNGHEKLKAPTQKKPAKKKAAVKSKVRGK</sequence>
<feature type="transmembrane region" description="Helical" evidence="8">
    <location>
        <begin position="59"/>
        <end position="78"/>
    </location>
</feature>
<reference evidence="10 11" key="1">
    <citation type="submission" date="2021-02" db="EMBL/GenBank/DDBJ databases">
        <title>Leptospira ainlahdjerensis sp. nov., Leptospira ainazelensis sp. nov., Leptospira abararensis sp. nov. and Leptospira chreensis sp. nov., four new species isolated from water sources in Algeria.</title>
        <authorList>
            <person name="Amara Korba A."/>
            <person name="Kainiu M."/>
            <person name="Vincent A.T."/>
            <person name="Mariet J.-F."/>
            <person name="Veyrier F.J."/>
            <person name="Goarant C."/>
            <person name="Picardeau M."/>
        </authorList>
    </citation>
    <scope>NUCLEOTIDE SEQUENCE [LARGE SCALE GENOMIC DNA]</scope>
    <source>
        <strain evidence="10 11">201903070</strain>
    </source>
</reference>
<dbReference type="EMBL" id="JAFFPU010000024">
    <property type="protein sequence ID" value="MBM9576697.1"/>
    <property type="molecule type" value="Genomic_DNA"/>
</dbReference>
<feature type="transmembrane region" description="Helical" evidence="8">
    <location>
        <begin position="244"/>
        <end position="264"/>
    </location>
</feature>
<dbReference type="Gene3D" id="3.40.50.720">
    <property type="entry name" value="NAD(P)-binding Rossmann-like Domain"/>
    <property type="match status" value="1"/>
</dbReference>
<feature type="transmembrane region" description="Helical" evidence="8">
    <location>
        <begin position="90"/>
        <end position="116"/>
    </location>
</feature>
<dbReference type="PROSITE" id="PS51201">
    <property type="entry name" value="RCK_N"/>
    <property type="match status" value="1"/>
</dbReference>
<feature type="region of interest" description="Disordered" evidence="7">
    <location>
        <begin position="558"/>
        <end position="587"/>
    </location>
</feature>
<dbReference type="Gene3D" id="1.20.1530.20">
    <property type="match status" value="1"/>
</dbReference>
<evidence type="ECO:0000256" key="3">
    <source>
        <dbReference type="ARBA" id="ARBA00022448"/>
    </source>
</evidence>
<keyword evidence="3" id="KW-0813">Transport</keyword>
<dbReference type="Pfam" id="PF00999">
    <property type="entry name" value="Na_H_Exchanger"/>
    <property type="match status" value="1"/>
</dbReference>
<keyword evidence="5 8" id="KW-1133">Transmembrane helix</keyword>
<keyword evidence="4 8" id="KW-0812">Transmembrane</keyword>
<keyword evidence="6 8" id="KW-0472">Membrane</keyword>
<dbReference type="InterPro" id="IPR003148">
    <property type="entry name" value="RCK_N"/>
</dbReference>
<feature type="transmembrane region" description="Helical" evidence="8">
    <location>
        <begin position="218"/>
        <end position="238"/>
    </location>
</feature>
<dbReference type="InterPro" id="IPR038770">
    <property type="entry name" value="Na+/solute_symporter_sf"/>
</dbReference>
<feature type="transmembrane region" description="Helical" evidence="8">
    <location>
        <begin position="184"/>
        <end position="206"/>
    </location>
</feature>
<feature type="domain" description="RCK N-terminal" evidence="9">
    <location>
        <begin position="411"/>
        <end position="538"/>
    </location>
</feature>
<keyword evidence="11" id="KW-1185">Reference proteome</keyword>
<dbReference type="RefSeq" id="WP_205278845.1">
    <property type="nucleotide sequence ID" value="NZ_JAFFPU010000024.1"/>
</dbReference>
<evidence type="ECO:0000256" key="2">
    <source>
        <dbReference type="ARBA" id="ARBA00005551"/>
    </source>
</evidence>
<dbReference type="Proteomes" id="UP000724686">
    <property type="component" value="Unassembled WGS sequence"/>
</dbReference>
<evidence type="ECO:0000256" key="8">
    <source>
        <dbReference type="SAM" id="Phobius"/>
    </source>
</evidence>
<comment type="similarity">
    <text evidence="2">Belongs to the monovalent cation:proton antiporter 2 (CPA2) transporter (TC 2.A.37) family.</text>
</comment>
<feature type="transmembrane region" description="Helical" evidence="8">
    <location>
        <begin position="293"/>
        <end position="317"/>
    </location>
</feature>
<evidence type="ECO:0000313" key="11">
    <source>
        <dbReference type="Proteomes" id="UP000724686"/>
    </source>
</evidence>
<evidence type="ECO:0000256" key="7">
    <source>
        <dbReference type="SAM" id="MobiDB-lite"/>
    </source>
</evidence>
<dbReference type="InterPro" id="IPR006153">
    <property type="entry name" value="Cation/H_exchanger_TM"/>
</dbReference>
<feature type="transmembrane region" description="Helical" evidence="8">
    <location>
        <begin position="6"/>
        <end position="26"/>
    </location>
</feature>
<feature type="transmembrane region" description="Helical" evidence="8">
    <location>
        <begin position="33"/>
        <end position="53"/>
    </location>
</feature>
<dbReference type="SUPFAM" id="SSF51735">
    <property type="entry name" value="NAD(P)-binding Rossmann-fold domains"/>
    <property type="match status" value="1"/>
</dbReference>
<name>A0ABS2U8J7_9LEPT</name>
<proteinExistence type="inferred from homology"/>
<feature type="transmembrane region" description="Helical" evidence="8">
    <location>
        <begin position="154"/>
        <end position="172"/>
    </location>
</feature>
<feature type="transmembrane region" description="Helical" evidence="8">
    <location>
        <begin position="358"/>
        <end position="377"/>
    </location>
</feature>
<feature type="transmembrane region" description="Helical" evidence="8">
    <location>
        <begin position="122"/>
        <end position="142"/>
    </location>
</feature>
<dbReference type="PANTHER" id="PTHR42751:SF3">
    <property type="entry name" value="SODIUM_GLUTAMATE SYMPORTER"/>
    <property type="match status" value="1"/>
</dbReference>
<evidence type="ECO:0000256" key="5">
    <source>
        <dbReference type="ARBA" id="ARBA00022989"/>
    </source>
</evidence>
<dbReference type="PANTHER" id="PTHR42751">
    <property type="entry name" value="SODIUM/HYDROGEN EXCHANGER FAMILY/TRKA DOMAIN PROTEIN"/>
    <property type="match status" value="1"/>
</dbReference>
<evidence type="ECO:0000259" key="9">
    <source>
        <dbReference type="PROSITE" id="PS51201"/>
    </source>
</evidence>
<gene>
    <name evidence="10" type="ORF">JWG45_05960</name>
</gene>
<evidence type="ECO:0000313" key="10">
    <source>
        <dbReference type="EMBL" id="MBM9576697.1"/>
    </source>
</evidence>
<accession>A0ABS2U8J7</accession>
<comment type="subcellular location">
    <subcellularLocation>
        <location evidence="1">Membrane</location>
        <topology evidence="1">Multi-pass membrane protein</topology>
    </subcellularLocation>
</comment>
<evidence type="ECO:0000256" key="1">
    <source>
        <dbReference type="ARBA" id="ARBA00004141"/>
    </source>
</evidence>
<dbReference type="Pfam" id="PF02254">
    <property type="entry name" value="TrkA_N"/>
    <property type="match status" value="1"/>
</dbReference>
<organism evidence="10 11">
    <name type="scientific">Leptospira ainlahdjerensis</name>
    <dbReference type="NCBI Taxonomy" id="2810033"/>
    <lineage>
        <taxon>Bacteria</taxon>
        <taxon>Pseudomonadati</taxon>
        <taxon>Spirochaetota</taxon>
        <taxon>Spirochaetia</taxon>
        <taxon>Leptospirales</taxon>
        <taxon>Leptospiraceae</taxon>
        <taxon>Leptospira</taxon>
    </lineage>
</organism>
<feature type="compositionally biased region" description="Basic residues" evidence="7">
    <location>
        <begin position="572"/>
        <end position="587"/>
    </location>
</feature>
<feature type="transmembrane region" description="Helical" evidence="8">
    <location>
        <begin position="329"/>
        <end position="352"/>
    </location>
</feature>
<protein>
    <submittedName>
        <fullName evidence="10">Cation:proton antiporter</fullName>
    </submittedName>
</protein>
<dbReference type="InterPro" id="IPR036291">
    <property type="entry name" value="NAD(P)-bd_dom_sf"/>
</dbReference>
<comment type="caution">
    <text evidence="10">The sequence shown here is derived from an EMBL/GenBank/DDBJ whole genome shotgun (WGS) entry which is preliminary data.</text>
</comment>
<evidence type="ECO:0000256" key="6">
    <source>
        <dbReference type="ARBA" id="ARBA00023136"/>
    </source>
</evidence>